<evidence type="ECO:0008006" key="3">
    <source>
        <dbReference type="Google" id="ProtNLM"/>
    </source>
</evidence>
<dbReference type="InterPro" id="IPR018531">
    <property type="entry name" value="DUF1993"/>
</dbReference>
<proteinExistence type="predicted"/>
<name>A0A258HRE1_9CAUL</name>
<dbReference type="Pfam" id="PF09351">
    <property type="entry name" value="DUF1993"/>
    <property type="match status" value="1"/>
</dbReference>
<sequence length="169" mass="18292">MATELYDLTVPPFSRGLRALSGLLDKAVAHAKETGVDPDSWLSLRIIDDMNPLVKQVQTACDSPKLCLARLSGVAAPVNDDSETTIAELQQRIADTLAYLASVPRDKVDGQEGKEVTLTFPGGEMKFLGQPYVTGFAMPNFYFHLTTAYDLLRGAGVPIGKRDYMGAPS</sequence>
<comment type="caution">
    <text evidence="1">The sequence shown here is derived from an EMBL/GenBank/DDBJ whole genome shotgun (WGS) entry which is preliminary data.</text>
</comment>
<gene>
    <name evidence="1" type="ORF">B7Y86_01640</name>
</gene>
<protein>
    <recommendedName>
        <fullName evidence="3">DUF1993 domain-containing protein</fullName>
    </recommendedName>
</protein>
<dbReference type="Gene3D" id="1.20.120.450">
    <property type="entry name" value="dinb family like domain"/>
    <property type="match status" value="1"/>
</dbReference>
<evidence type="ECO:0000313" key="1">
    <source>
        <dbReference type="EMBL" id="OYX59147.1"/>
    </source>
</evidence>
<dbReference type="EMBL" id="NCEQ01000001">
    <property type="protein sequence ID" value="OYX59147.1"/>
    <property type="molecule type" value="Genomic_DNA"/>
</dbReference>
<dbReference type="Proteomes" id="UP000216147">
    <property type="component" value="Unassembled WGS sequence"/>
</dbReference>
<dbReference type="SUPFAM" id="SSF109854">
    <property type="entry name" value="DinB/YfiT-like putative metalloenzymes"/>
    <property type="match status" value="1"/>
</dbReference>
<dbReference type="InterPro" id="IPR034660">
    <property type="entry name" value="DinB/YfiT-like"/>
</dbReference>
<reference evidence="1 2" key="1">
    <citation type="submission" date="2017-03" db="EMBL/GenBank/DDBJ databases">
        <title>Lifting the veil on microbial sulfur biogeochemistry in mining wastewaters.</title>
        <authorList>
            <person name="Kantor R.S."/>
            <person name="Colenbrander Nelson T."/>
            <person name="Marshall S."/>
            <person name="Bennett D."/>
            <person name="Apte S."/>
            <person name="Camacho D."/>
            <person name="Thomas B.C."/>
            <person name="Warren L.A."/>
            <person name="Banfield J.F."/>
        </authorList>
    </citation>
    <scope>NUCLEOTIDE SEQUENCE [LARGE SCALE GENOMIC DNA]</scope>
    <source>
        <strain evidence="1">32-68-21</strain>
    </source>
</reference>
<dbReference type="AlphaFoldDB" id="A0A258HRE1"/>
<organism evidence="1 2">
    <name type="scientific">Brevundimonas subvibrioides</name>
    <dbReference type="NCBI Taxonomy" id="74313"/>
    <lineage>
        <taxon>Bacteria</taxon>
        <taxon>Pseudomonadati</taxon>
        <taxon>Pseudomonadota</taxon>
        <taxon>Alphaproteobacteria</taxon>
        <taxon>Caulobacterales</taxon>
        <taxon>Caulobacteraceae</taxon>
        <taxon>Brevundimonas</taxon>
    </lineage>
</organism>
<evidence type="ECO:0000313" key="2">
    <source>
        <dbReference type="Proteomes" id="UP000216147"/>
    </source>
</evidence>
<dbReference type="PANTHER" id="PTHR36922:SF1">
    <property type="entry name" value="DUF1993 DOMAIN-CONTAINING PROTEIN"/>
    <property type="match status" value="1"/>
</dbReference>
<dbReference type="PANTHER" id="PTHR36922">
    <property type="entry name" value="BLL2446 PROTEIN"/>
    <property type="match status" value="1"/>
</dbReference>
<accession>A0A258HRE1</accession>